<protein>
    <recommendedName>
        <fullName evidence="4">AAA+ ATPase domain-containing protein</fullName>
    </recommendedName>
</protein>
<dbReference type="InterPro" id="IPR049945">
    <property type="entry name" value="AAA_22"/>
</dbReference>
<evidence type="ECO:0000256" key="1">
    <source>
        <dbReference type="ARBA" id="ARBA00006184"/>
    </source>
</evidence>
<evidence type="ECO:0000256" key="3">
    <source>
        <dbReference type="SAM" id="MobiDB-lite"/>
    </source>
</evidence>
<accession>A0ABD3PNS8</accession>
<dbReference type="SMART" id="SM00382">
    <property type="entry name" value="AAA"/>
    <property type="match status" value="1"/>
</dbReference>
<reference evidence="5 6" key="1">
    <citation type="journal article" date="2020" name="G3 (Bethesda)">
        <title>Improved Reference Genome for Cyclotella cryptica CCMP332, a Model for Cell Wall Morphogenesis, Salinity Adaptation, and Lipid Production in Diatoms (Bacillariophyta).</title>
        <authorList>
            <person name="Roberts W.R."/>
            <person name="Downey K.M."/>
            <person name="Ruck E.C."/>
            <person name="Traller J.C."/>
            <person name="Alverson A.J."/>
        </authorList>
    </citation>
    <scope>NUCLEOTIDE SEQUENCE [LARGE SCALE GENOMIC DNA]</scope>
    <source>
        <strain evidence="5 6">CCMP332</strain>
    </source>
</reference>
<evidence type="ECO:0000259" key="4">
    <source>
        <dbReference type="SMART" id="SM00382"/>
    </source>
</evidence>
<feature type="compositionally biased region" description="Polar residues" evidence="3">
    <location>
        <begin position="512"/>
        <end position="532"/>
    </location>
</feature>
<dbReference type="EMBL" id="JABMIG020000137">
    <property type="protein sequence ID" value="KAL3789673.1"/>
    <property type="molecule type" value="Genomic_DNA"/>
</dbReference>
<comment type="similarity">
    <text evidence="1">Belongs to the CDC6/cdc18 family.</text>
</comment>
<dbReference type="PANTHER" id="PTHR10763:SF26">
    <property type="entry name" value="CELL DIVISION CONTROL PROTEIN 6 HOMOLOG"/>
    <property type="match status" value="1"/>
</dbReference>
<feature type="compositionally biased region" description="Polar residues" evidence="3">
    <location>
        <begin position="215"/>
        <end position="225"/>
    </location>
</feature>
<keyword evidence="6" id="KW-1185">Reference proteome</keyword>
<evidence type="ECO:0000313" key="5">
    <source>
        <dbReference type="EMBL" id="KAL3789673.1"/>
    </source>
</evidence>
<dbReference type="InterPro" id="IPR027417">
    <property type="entry name" value="P-loop_NTPase"/>
</dbReference>
<dbReference type="SUPFAM" id="SSF52540">
    <property type="entry name" value="P-loop containing nucleoside triphosphate hydrolases"/>
    <property type="match status" value="1"/>
</dbReference>
<feature type="region of interest" description="Disordered" evidence="3">
    <location>
        <begin position="405"/>
        <end position="534"/>
    </location>
</feature>
<dbReference type="CDD" id="cd00009">
    <property type="entry name" value="AAA"/>
    <property type="match status" value="1"/>
</dbReference>
<feature type="region of interest" description="Disordered" evidence="3">
    <location>
        <begin position="197"/>
        <end position="277"/>
    </location>
</feature>
<feature type="compositionally biased region" description="Basic residues" evidence="3">
    <location>
        <begin position="407"/>
        <end position="437"/>
    </location>
</feature>
<feature type="compositionally biased region" description="Polar residues" evidence="3">
    <location>
        <begin position="1190"/>
        <end position="1206"/>
    </location>
</feature>
<dbReference type="Proteomes" id="UP001516023">
    <property type="component" value="Unassembled WGS sequence"/>
</dbReference>
<feature type="compositionally biased region" description="Basic and acidic residues" evidence="3">
    <location>
        <begin position="474"/>
        <end position="485"/>
    </location>
</feature>
<keyword evidence="2" id="KW-0235">DNA replication</keyword>
<dbReference type="Pfam" id="PF13401">
    <property type="entry name" value="AAA_22"/>
    <property type="match status" value="1"/>
</dbReference>
<sequence length="1651" mass="182778">MAITTEVIDRHLASSDFCQRLIVVSIPDDEASASGNGDESPRKIWWPALKFDSFSELMSTVRSDVEESAHVKILKGMMLVSINRLKKEAGVDNVCCVAYLLGRTVVERSLILLPESDIDDIVHDFYTHSDGMADGNEELRFAAELALMRLTEAVKQVVPEHAVGAHVISSRGNKTSSSNDRDVSGGKAICSVEKSGYVPSAAGPQPKSSRIKTLRSVQQSGTLSSAKKENEKSTARNGKRGRPRKGSFPLKGKSAAESPAKGPKDVESLTGSPSPAQMSVVVKRNNSAVSPLKFSDDGESLSVATKTPRYMPIEDKTASWGVFWQDMKSKGWGYLNGDGLVSYYWVHPTCAHLKKKDLLKKCKQGEHYFTSEEAVKRYAKLHHGWEGEIDSPLSTMPDLEMVDRIKGHNRSSKVARRVRKSKSVIASMKKKRDKKGKGQLSASKKALRKANESPPSVPDETSNSGGEGFSLGEESSKESTEENKFRGKKLSYGRKRMGSLLKSTQTHDDHSSTVGTAESMPGDSSGSDTSVDPTYKVITSGDAWELLMKRFGFSYYKGKYCLPGKENKPGIESSAQEGINYFSSIEDLRKNLCAYGLPESKKALSETEEIDIERWVRYAHVTGLPDGACINERSVGEPLTIRIAWQWLQKLGLGYSNGYIIPKSNSTEKVRFERAEEFYLHLARFGIPRLDAPSASELNAHDRLRLDLFISAPGKELDTFKRITPESHEVTPRRTRNGSRTPAQFNRDDRFADEDSPMLMRKRKQPSKYAQEFAQLQQQRDLPSFVITSDKAIDLLGTHYNIHHHCSGDASYYSFTDKHSNQELSFSTLQDLRVNLCAYGLPPIAEGSNISDKEQSDLEFWIRCARMKGLHNQHASIPEFRRLDHQEAKVILKGLGYQISKEQGLFVLPGANFHNPVIGKDGWYKLIDFVNHLARFGLAESDNPDGKCTLSTEDILRFQLFVAAVATVDICTRAKFPPQVESFISKTTEYSSSLDSSNLNHTQSTVLEETITQEHCSVEEAQPAVMIENHDSPKPSPPKKPKSDQTSMLNFLTQKANDATECLTPTRPKSKLSPSEDDEEASNFSALSASCLEKGDDDVEACFVDTPSNHCSVNSNSFTPSASHLTSKACSTTQDKNKAMIDLRKTNWNSLTSQAASISADITWEGANMLDDSSLTITPRGCNDKESSPRKNLSSSPKTPANTTEANIHLLNRDSKDDEFVEMCLPDKERIVKHKLEVAQMVLHASFQGNYCSVSSMPSAITEFMFKPIQNGKPGKGLPSSGPGFLYVCGRPGTGKTTTVSQCANDIRNWAEAQGYDKPCISLVNVSSLFASAGLKDGIMKATLKQIAKKMDIEKDLSISALRKKSQKNVLILIIDEVDVLIKKRESDGENFFRELVSLASESDLRFRLIGISNSINDEYSARMKEIGSPQVLVFPSYEEKDLLAILHERLGKNVVDPKALELVARKIAATSGDARRVLEISSNAIGRCIDGMSEEELRKEVDDKNMPLVKITHMMWAIREGNAVKHADIIRRLPQLAKIVLCIAVAYGHAKGPKAEISMPQLKQFCVEATKYALFEDTDIASIMNLVEMICDAGLLRTANNSHFDPHDPDEKLKIDVQLDDVECALEESLVNGEHGGFYSGLMNYVKKSM</sequence>
<evidence type="ECO:0000256" key="2">
    <source>
        <dbReference type="ARBA" id="ARBA00022705"/>
    </source>
</evidence>
<dbReference type="Gene3D" id="1.10.8.60">
    <property type="match status" value="1"/>
</dbReference>
<feature type="region of interest" description="Disordered" evidence="3">
    <location>
        <begin position="1175"/>
        <end position="1206"/>
    </location>
</feature>
<dbReference type="InterPro" id="IPR050311">
    <property type="entry name" value="ORC1/CDC6"/>
</dbReference>
<organism evidence="5 6">
    <name type="scientific">Cyclotella cryptica</name>
    <dbReference type="NCBI Taxonomy" id="29204"/>
    <lineage>
        <taxon>Eukaryota</taxon>
        <taxon>Sar</taxon>
        <taxon>Stramenopiles</taxon>
        <taxon>Ochrophyta</taxon>
        <taxon>Bacillariophyta</taxon>
        <taxon>Coscinodiscophyceae</taxon>
        <taxon>Thalassiosirophycidae</taxon>
        <taxon>Stephanodiscales</taxon>
        <taxon>Stephanodiscaceae</taxon>
        <taxon>Cyclotella</taxon>
    </lineage>
</organism>
<feature type="region of interest" description="Disordered" evidence="3">
    <location>
        <begin position="1060"/>
        <end position="1081"/>
    </location>
</feature>
<proteinExistence type="inferred from homology"/>
<dbReference type="GO" id="GO:0006260">
    <property type="term" value="P:DNA replication"/>
    <property type="evidence" value="ECO:0007669"/>
    <property type="project" value="UniProtKB-KW"/>
</dbReference>
<dbReference type="PANTHER" id="PTHR10763">
    <property type="entry name" value="CELL DIVISION CONTROL PROTEIN 6-RELATED"/>
    <property type="match status" value="1"/>
</dbReference>
<feature type="domain" description="AAA+ ATPase" evidence="4">
    <location>
        <begin position="1282"/>
        <end position="1439"/>
    </location>
</feature>
<gene>
    <name evidence="5" type="ORF">HJC23_003874</name>
</gene>
<dbReference type="Gene3D" id="3.40.50.300">
    <property type="entry name" value="P-loop containing nucleotide triphosphate hydrolases"/>
    <property type="match status" value="1"/>
</dbReference>
<comment type="caution">
    <text evidence="5">The sequence shown here is derived from an EMBL/GenBank/DDBJ whole genome shotgun (WGS) entry which is preliminary data.</text>
</comment>
<dbReference type="InterPro" id="IPR003593">
    <property type="entry name" value="AAA+_ATPase"/>
</dbReference>
<evidence type="ECO:0000313" key="6">
    <source>
        <dbReference type="Proteomes" id="UP001516023"/>
    </source>
</evidence>
<feature type="region of interest" description="Disordered" evidence="3">
    <location>
        <begin position="727"/>
        <end position="755"/>
    </location>
</feature>
<name>A0ABD3PNS8_9STRA</name>
<feature type="compositionally biased region" description="Basic residues" evidence="3">
    <location>
        <begin position="486"/>
        <end position="497"/>
    </location>
</feature>